<dbReference type="EMBL" id="WOWR01000085">
    <property type="protein sequence ID" value="KAF0250832.1"/>
    <property type="molecule type" value="Genomic_DNA"/>
</dbReference>
<protein>
    <submittedName>
        <fullName evidence="1">Uncharacterized protein</fullName>
    </submittedName>
</protein>
<sequence length="812" mass="89213">MNKAIFPQALSLEEYLKRMSEKPWTFNWDALVVFDRYKTNVLLMQEYIDRLGTDASFPVFEDSEIDVAEGVKHALLGLTVDKPRLSFETASIALSKATVTLRMVGGKQMQLNESYHDGKPIKVVTRLSTLNAIVGPSLIFDSKLVTAAGSVGKDGAVVLKLFMDEDDDGEDDIVYRFTGVETEFERLKLGNHLGQLMGKWGPELTRLKLSELRDTDDSVMHPERFGIRTHAAPGAKVRGTEAYGDGAVVLFVAMKDSSNGTYPADDADMLYMLPASSEKFSSNLVLAQKLMWNKVILPEISKVEWVQGLKMQEREIPGSLHRQLVATEGEYKRNFSHEVALFRCLMPDYSFSFKGDKPARFYVDNNKFKFEYRTEPVRLNCVVGGREATANPFPDRPFILEVKIVLELVFDFVIEDEGGHPVIKMVVDSQEALFSLKPGEFDSRISEHDRSFVRTWFAAHEAMFQPWIEGLADELSGIGATLDAFRLNNLLFKGDNVVTPVNLNLPGDLTVLGHLSPERTDLVIEPTEVVVAGGGSLQFKASLLGDTSWTVANVDGDGGSPGTIDLFTGLYTAPSAESLRDSGFRRVVVTAKRGDKVSKAMVSLVESSVSVYPSVVVVALGSTHSLVAGEVDGAALTWALKDETLGSIAPDPDKDPTMQDGYKFTAGTSLPEPVSGDPVNFYGLRLAEVEVSTATGGKRTIDVLVTGNQSGSYWLEANAQGAGVKLTFYRATRTNPRQEVPAADTHWHKYKGDGTFANGVYTPQAGSAEQYAIVSAFYDDGESTDRFAYMIIPIPFVSSQRFVALLGTHQEQ</sequence>
<evidence type="ECO:0000313" key="1">
    <source>
        <dbReference type="EMBL" id="KAF0250832.1"/>
    </source>
</evidence>
<organism evidence="1 2">
    <name type="scientific">Pseudomonas putida</name>
    <name type="common">Arthrobacter siderocapsulatus</name>
    <dbReference type="NCBI Taxonomy" id="303"/>
    <lineage>
        <taxon>Bacteria</taxon>
        <taxon>Pseudomonadati</taxon>
        <taxon>Pseudomonadota</taxon>
        <taxon>Gammaproteobacteria</taxon>
        <taxon>Pseudomonadales</taxon>
        <taxon>Pseudomonadaceae</taxon>
        <taxon>Pseudomonas</taxon>
    </lineage>
</organism>
<gene>
    <name evidence="1" type="ORF">GN299_31800</name>
</gene>
<dbReference type="Proteomes" id="UP000442695">
    <property type="component" value="Unassembled WGS sequence"/>
</dbReference>
<reference evidence="1 2" key="1">
    <citation type="submission" date="2019-12" db="EMBL/GenBank/DDBJ databases">
        <authorList>
            <person name="Woiski C."/>
        </authorList>
    </citation>
    <scope>NUCLEOTIDE SEQUENCE [LARGE SCALE GENOMIC DNA]</scope>
    <source>
        <strain evidence="1 2">BOE100</strain>
    </source>
</reference>
<comment type="caution">
    <text evidence="1">The sequence shown here is derived from an EMBL/GenBank/DDBJ whole genome shotgun (WGS) entry which is preliminary data.</text>
</comment>
<dbReference type="RefSeq" id="WP_156860011.1">
    <property type="nucleotide sequence ID" value="NZ_WOWR01000085.1"/>
</dbReference>
<proteinExistence type="predicted"/>
<name>A0A7V8J104_PSEPU</name>
<dbReference type="AlphaFoldDB" id="A0A7V8J104"/>
<accession>A0A7V8J104</accession>
<evidence type="ECO:0000313" key="2">
    <source>
        <dbReference type="Proteomes" id="UP000442695"/>
    </source>
</evidence>